<accession>A0A1C1CWX1</accession>
<dbReference type="Proteomes" id="UP000094526">
    <property type="component" value="Unassembled WGS sequence"/>
</dbReference>
<keyword evidence="2" id="KW-1185">Reference proteome</keyword>
<dbReference type="VEuPathDB" id="FungiDB:CLCR_11051"/>
<evidence type="ECO:0000313" key="1">
    <source>
        <dbReference type="EMBL" id="OCT53073.1"/>
    </source>
</evidence>
<organism evidence="1 2">
    <name type="scientific">Cladophialophora carrionii</name>
    <dbReference type="NCBI Taxonomy" id="86049"/>
    <lineage>
        <taxon>Eukaryota</taxon>
        <taxon>Fungi</taxon>
        <taxon>Dikarya</taxon>
        <taxon>Ascomycota</taxon>
        <taxon>Pezizomycotina</taxon>
        <taxon>Eurotiomycetes</taxon>
        <taxon>Chaetothyriomycetidae</taxon>
        <taxon>Chaetothyriales</taxon>
        <taxon>Herpotrichiellaceae</taxon>
        <taxon>Cladophialophora</taxon>
    </lineage>
</organism>
<proteinExistence type="predicted"/>
<name>A0A1C1CWX1_9EURO</name>
<evidence type="ECO:0000313" key="2">
    <source>
        <dbReference type="Proteomes" id="UP000094526"/>
    </source>
</evidence>
<dbReference type="EMBL" id="LGRB01000008">
    <property type="protein sequence ID" value="OCT53073.1"/>
    <property type="molecule type" value="Genomic_DNA"/>
</dbReference>
<protein>
    <submittedName>
        <fullName evidence="1">Uncharacterized protein</fullName>
    </submittedName>
</protein>
<comment type="caution">
    <text evidence="1">The sequence shown here is derived from an EMBL/GenBank/DDBJ whole genome shotgun (WGS) entry which is preliminary data.</text>
</comment>
<dbReference type="AlphaFoldDB" id="A0A1C1CWX1"/>
<reference evidence="2" key="1">
    <citation type="submission" date="2015-07" db="EMBL/GenBank/DDBJ databases">
        <authorList>
            <person name="Teixeira M.M."/>
            <person name="Souza R.C."/>
            <person name="Almeida L.G."/>
            <person name="Vicente V.A."/>
            <person name="de Hoog S."/>
            <person name="Bocca A.L."/>
            <person name="de Almeida S.R."/>
            <person name="Vasconcelos A.T."/>
            <person name="Felipe M.S."/>
        </authorList>
    </citation>
    <scope>NUCLEOTIDE SEQUENCE [LARGE SCALE GENOMIC DNA]</scope>
    <source>
        <strain evidence="2">KSF</strain>
    </source>
</reference>
<sequence length="106" mass="11904">MIAVELYDVEQWTMELCCLLFEGVGPSPVRPGLISAPPQRSVDDETRHEAATCAFSNIASQAGNFEKERQWWIRNDMARKQSAEPQLFVNFPSRANDLTTSTSPLC</sequence>
<gene>
    <name evidence="1" type="ORF">CLCR_11051</name>
</gene>